<dbReference type="CDD" id="cd00090">
    <property type="entry name" value="HTH_ARSR"/>
    <property type="match status" value="1"/>
</dbReference>
<dbReference type="AlphaFoldDB" id="A0A5B8L5C6"/>
<gene>
    <name evidence="1" type="ORF">FQ775_23680</name>
</gene>
<dbReference type="GO" id="GO:0006355">
    <property type="term" value="P:regulation of DNA-templated transcription"/>
    <property type="evidence" value="ECO:0007669"/>
    <property type="project" value="UniProtKB-ARBA"/>
</dbReference>
<evidence type="ECO:0000313" key="2">
    <source>
        <dbReference type="Proteomes" id="UP000321389"/>
    </source>
</evidence>
<dbReference type="KEGG" id="niy:FQ775_23680"/>
<keyword evidence="2" id="KW-1185">Reference proteome</keyword>
<name>A0A5B8L5C6_9HYPH</name>
<dbReference type="RefSeq" id="WP_146301758.1">
    <property type="nucleotide sequence ID" value="NZ_CP042301.2"/>
</dbReference>
<protein>
    <submittedName>
        <fullName evidence="1">Transcriptional regulator</fullName>
    </submittedName>
</protein>
<sequence>MSVSSEERILRFLKFRGRQTAETVARHLDISVPGARKHLDRMKAAGLVDFEDEAGAVGRPRRFFLLAAKAEARFPDTHAELTLDMIGSVRRLFGADGLDRLIEDRERRTDDRYAEALKEADGIEARLDRMAALRSEEGYLAEWERLPDGGGYLLVENHCPICAAARACQGFCRSELESFRRAFAPLASVERAEHMLAGSRRCAYLVRPRGDDAA</sequence>
<reference evidence="1" key="1">
    <citation type="submission" date="2020-04" db="EMBL/GenBank/DDBJ databases">
        <title>Nitratireductor sp. nov. isolated from mangrove soil.</title>
        <authorList>
            <person name="Ye Y."/>
        </authorList>
    </citation>
    <scope>NUCLEOTIDE SEQUENCE</scope>
    <source>
        <strain evidence="1">SY7</strain>
    </source>
</reference>
<dbReference type="Gene3D" id="1.10.10.10">
    <property type="entry name" value="Winged helix-like DNA-binding domain superfamily/Winged helix DNA-binding domain"/>
    <property type="match status" value="1"/>
</dbReference>
<organism evidence="1 2">
    <name type="scientific">Nitratireductor mangrovi</name>
    <dbReference type="NCBI Taxonomy" id="2599600"/>
    <lineage>
        <taxon>Bacteria</taxon>
        <taxon>Pseudomonadati</taxon>
        <taxon>Pseudomonadota</taxon>
        <taxon>Alphaproteobacteria</taxon>
        <taxon>Hyphomicrobiales</taxon>
        <taxon>Phyllobacteriaceae</taxon>
        <taxon>Nitratireductor</taxon>
    </lineage>
</organism>
<dbReference type="InterPro" id="IPR036390">
    <property type="entry name" value="WH_DNA-bd_sf"/>
</dbReference>
<proteinExistence type="predicted"/>
<evidence type="ECO:0000313" key="1">
    <source>
        <dbReference type="EMBL" id="QDZ03125.1"/>
    </source>
</evidence>
<dbReference type="InterPro" id="IPR036388">
    <property type="entry name" value="WH-like_DNA-bd_sf"/>
</dbReference>
<accession>A0A5B8L5C6</accession>
<dbReference type="Proteomes" id="UP000321389">
    <property type="component" value="Chromosome"/>
</dbReference>
<dbReference type="InterPro" id="IPR011991">
    <property type="entry name" value="ArsR-like_HTH"/>
</dbReference>
<dbReference type="SUPFAM" id="SSF46785">
    <property type="entry name" value="Winged helix' DNA-binding domain"/>
    <property type="match status" value="1"/>
</dbReference>
<dbReference type="EMBL" id="CP042301">
    <property type="protein sequence ID" value="QDZ03125.1"/>
    <property type="molecule type" value="Genomic_DNA"/>
</dbReference>
<dbReference type="OrthoDB" id="155998at2"/>
<dbReference type="Pfam" id="PF12840">
    <property type="entry name" value="HTH_20"/>
    <property type="match status" value="1"/>
</dbReference>